<feature type="domain" description="Thioredoxin" evidence="6">
    <location>
        <begin position="153"/>
        <end position="298"/>
    </location>
</feature>
<dbReference type="InterPro" id="IPR050553">
    <property type="entry name" value="Thioredoxin_ResA/DsbE_sf"/>
</dbReference>
<evidence type="ECO:0000256" key="5">
    <source>
        <dbReference type="SAM" id="Phobius"/>
    </source>
</evidence>
<dbReference type="InterPro" id="IPR012336">
    <property type="entry name" value="Thioredoxin-like_fold"/>
</dbReference>
<dbReference type="SUPFAM" id="SSF52833">
    <property type="entry name" value="Thioredoxin-like"/>
    <property type="match status" value="1"/>
</dbReference>
<feature type="transmembrane region" description="Helical" evidence="5">
    <location>
        <begin position="34"/>
        <end position="50"/>
    </location>
</feature>
<keyword evidence="8" id="KW-1185">Reference proteome</keyword>
<evidence type="ECO:0000256" key="4">
    <source>
        <dbReference type="ARBA" id="ARBA00023284"/>
    </source>
</evidence>
<keyword evidence="5" id="KW-0472">Membrane</keyword>
<dbReference type="Proteomes" id="UP000829476">
    <property type="component" value="Chromosome"/>
</dbReference>
<reference evidence="7 8" key="1">
    <citation type="journal article" date="2018" name="Int. J. Syst. Evol. Microbiol.">
        <title>Zhouia spongiae sp. nov., isolated from a marine sponge.</title>
        <authorList>
            <person name="Zhuang L."/>
            <person name="Lin B."/>
            <person name="Qin F."/>
            <person name="Luo L."/>
        </authorList>
    </citation>
    <scope>NUCLEOTIDE SEQUENCE [LARGE SCALE GENOMIC DNA]</scope>
    <source>
        <strain evidence="7 8">HN-Y44</strain>
    </source>
</reference>
<dbReference type="RefSeq" id="WP_242938600.1">
    <property type="nucleotide sequence ID" value="NZ_CP094326.1"/>
</dbReference>
<keyword evidence="4" id="KW-0676">Redox-active center</keyword>
<dbReference type="Pfam" id="PF13905">
    <property type="entry name" value="Thioredoxin_8"/>
    <property type="match status" value="1"/>
</dbReference>
<keyword evidence="5" id="KW-0812">Transmembrane</keyword>
<gene>
    <name evidence="7" type="ORF">MQE36_07785</name>
</gene>
<proteinExistence type="predicted"/>
<dbReference type="PROSITE" id="PS51352">
    <property type="entry name" value="THIOREDOXIN_2"/>
    <property type="match status" value="1"/>
</dbReference>
<keyword evidence="5" id="KW-1133">Transmembrane helix</keyword>
<dbReference type="PANTHER" id="PTHR42852">
    <property type="entry name" value="THIOL:DISULFIDE INTERCHANGE PROTEIN DSBE"/>
    <property type="match status" value="1"/>
</dbReference>
<name>A0ABY3YRL5_9FLAO</name>
<dbReference type="InterPro" id="IPR036249">
    <property type="entry name" value="Thioredoxin-like_sf"/>
</dbReference>
<organism evidence="7 8">
    <name type="scientific">Zhouia spongiae</name>
    <dbReference type="NCBI Taxonomy" id="2202721"/>
    <lineage>
        <taxon>Bacteria</taxon>
        <taxon>Pseudomonadati</taxon>
        <taxon>Bacteroidota</taxon>
        <taxon>Flavobacteriia</taxon>
        <taxon>Flavobacteriales</taxon>
        <taxon>Flavobacteriaceae</taxon>
        <taxon>Zhouia</taxon>
    </lineage>
</organism>
<sequence length="304" mass="35522">MTRIIIGLFSILIIIFLILVLFQFDFIRIYKPENLKWIPILITIIAFYIAGTICRKVNLKYTTVLLLGLFLIYVPFDSLYFPYSIYIFLFAICTLVITRKEINRKVKTLLISAVLIIFGFLLFRQPLIIKQKGFHFTKNGDLVNAKTIWNFNKVPSKKLPSETFLTIENKNFSLKVLKGKTIYLSFWATWCAPCIAEKPILDKLKREFKNNSEIVFIDISLDNDSEKWKNYLDVNKTEGIQLISRNSDKTRHNYQISGIPEHIAINAQGNFKSMYLLIAKDYLADTKKLNTFINSKLEVYERKK</sequence>
<evidence type="ECO:0000256" key="3">
    <source>
        <dbReference type="ARBA" id="ARBA00023157"/>
    </source>
</evidence>
<dbReference type="InterPro" id="IPR013766">
    <property type="entry name" value="Thioredoxin_domain"/>
</dbReference>
<protein>
    <submittedName>
        <fullName evidence="7">TlpA family protein disulfide reductase</fullName>
    </submittedName>
</protein>
<comment type="subcellular location">
    <subcellularLocation>
        <location evidence="1">Cell envelope</location>
    </subcellularLocation>
</comment>
<dbReference type="EMBL" id="CP094326">
    <property type="protein sequence ID" value="UNZ00233.1"/>
    <property type="molecule type" value="Genomic_DNA"/>
</dbReference>
<evidence type="ECO:0000313" key="8">
    <source>
        <dbReference type="Proteomes" id="UP000829476"/>
    </source>
</evidence>
<evidence type="ECO:0000256" key="1">
    <source>
        <dbReference type="ARBA" id="ARBA00004196"/>
    </source>
</evidence>
<dbReference type="CDD" id="cd02966">
    <property type="entry name" value="TlpA_like_family"/>
    <property type="match status" value="1"/>
</dbReference>
<feature type="transmembrane region" description="Helical" evidence="5">
    <location>
        <begin position="5"/>
        <end position="22"/>
    </location>
</feature>
<feature type="transmembrane region" description="Helical" evidence="5">
    <location>
        <begin position="80"/>
        <end position="97"/>
    </location>
</feature>
<evidence type="ECO:0000313" key="7">
    <source>
        <dbReference type="EMBL" id="UNZ00233.1"/>
    </source>
</evidence>
<keyword evidence="3" id="KW-1015">Disulfide bond</keyword>
<dbReference type="Gene3D" id="3.40.30.10">
    <property type="entry name" value="Glutaredoxin"/>
    <property type="match status" value="1"/>
</dbReference>
<evidence type="ECO:0000256" key="2">
    <source>
        <dbReference type="ARBA" id="ARBA00022748"/>
    </source>
</evidence>
<feature type="transmembrane region" description="Helical" evidence="5">
    <location>
        <begin position="57"/>
        <end position="74"/>
    </location>
</feature>
<evidence type="ECO:0000259" key="6">
    <source>
        <dbReference type="PROSITE" id="PS51352"/>
    </source>
</evidence>
<feature type="transmembrane region" description="Helical" evidence="5">
    <location>
        <begin position="109"/>
        <end position="129"/>
    </location>
</feature>
<keyword evidence="2" id="KW-0201">Cytochrome c-type biogenesis</keyword>
<accession>A0ABY3YRL5</accession>
<dbReference type="PANTHER" id="PTHR42852:SF6">
    <property type="entry name" value="THIOL:DISULFIDE INTERCHANGE PROTEIN DSBE"/>
    <property type="match status" value="1"/>
</dbReference>